<feature type="region of interest" description="Disordered" evidence="6">
    <location>
        <begin position="1"/>
        <end position="35"/>
    </location>
</feature>
<feature type="compositionally biased region" description="Basic and acidic residues" evidence="6">
    <location>
        <begin position="653"/>
        <end position="673"/>
    </location>
</feature>
<keyword evidence="5" id="KW-0539">Nucleus</keyword>
<dbReference type="PANTHER" id="PTHR15439:SF0">
    <property type="entry name" value="CELL DIVISION CYCLE AND APOPTOSIS REGULATOR PROTEIN 1-RELATED"/>
    <property type="match status" value="1"/>
</dbReference>
<feature type="compositionally biased region" description="Basic and acidic residues" evidence="6">
    <location>
        <begin position="636"/>
        <end position="645"/>
    </location>
</feature>
<feature type="compositionally biased region" description="Basic and acidic residues" evidence="6">
    <location>
        <begin position="693"/>
        <end position="719"/>
    </location>
</feature>
<feature type="compositionally biased region" description="Basic residues" evidence="6">
    <location>
        <begin position="721"/>
        <end position="731"/>
    </location>
</feature>
<feature type="region of interest" description="Disordered" evidence="6">
    <location>
        <begin position="627"/>
        <end position="893"/>
    </location>
</feature>
<feature type="compositionally biased region" description="Basic and acidic residues" evidence="6">
    <location>
        <begin position="798"/>
        <end position="808"/>
    </location>
</feature>
<feature type="compositionally biased region" description="Low complexity" evidence="6">
    <location>
        <begin position="741"/>
        <end position="750"/>
    </location>
</feature>
<protein>
    <recommendedName>
        <fullName evidence="7">DWNN domain-containing protein</fullName>
    </recommendedName>
</protein>
<evidence type="ECO:0000313" key="9">
    <source>
        <dbReference type="Proteomes" id="UP000734854"/>
    </source>
</evidence>
<feature type="region of interest" description="Disordered" evidence="6">
    <location>
        <begin position="484"/>
        <end position="503"/>
    </location>
</feature>
<dbReference type="Gene3D" id="3.10.20.90">
    <property type="entry name" value="Phosphatidylinositol 3-kinase Catalytic Subunit, Chain A, domain 1"/>
    <property type="match status" value="1"/>
</dbReference>
<dbReference type="Proteomes" id="UP000734854">
    <property type="component" value="Unassembled WGS sequence"/>
</dbReference>
<dbReference type="EMBL" id="JACMSC010000020">
    <property type="protein sequence ID" value="KAG6471348.1"/>
    <property type="molecule type" value="Genomic_DNA"/>
</dbReference>
<feature type="domain" description="DWNN" evidence="7">
    <location>
        <begin position="48"/>
        <end position="121"/>
    </location>
</feature>
<dbReference type="GO" id="GO:0006511">
    <property type="term" value="P:ubiquitin-dependent protein catabolic process"/>
    <property type="evidence" value="ECO:0007669"/>
    <property type="project" value="TreeGrafter"/>
</dbReference>
<dbReference type="CDD" id="cd16620">
    <property type="entry name" value="vRING-HC-C4C4_RBBP6"/>
    <property type="match status" value="1"/>
</dbReference>
<evidence type="ECO:0000256" key="5">
    <source>
        <dbReference type="ARBA" id="ARBA00023242"/>
    </source>
</evidence>
<dbReference type="PANTHER" id="PTHR15439">
    <property type="entry name" value="RETINOBLASTOMA-BINDING PROTEIN 6"/>
    <property type="match status" value="1"/>
</dbReference>
<proteinExistence type="predicted"/>
<dbReference type="InterPro" id="IPR014891">
    <property type="entry name" value="DWNN_domain"/>
</dbReference>
<evidence type="ECO:0000256" key="1">
    <source>
        <dbReference type="ARBA" id="ARBA00004123"/>
    </source>
</evidence>
<dbReference type="PROSITE" id="PS51282">
    <property type="entry name" value="DWNN"/>
    <property type="match status" value="1"/>
</dbReference>
<organism evidence="8 9">
    <name type="scientific">Zingiber officinale</name>
    <name type="common">Ginger</name>
    <name type="synonym">Amomum zingiber</name>
    <dbReference type="NCBI Taxonomy" id="94328"/>
    <lineage>
        <taxon>Eukaryota</taxon>
        <taxon>Viridiplantae</taxon>
        <taxon>Streptophyta</taxon>
        <taxon>Embryophyta</taxon>
        <taxon>Tracheophyta</taxon>
        <taxon>Spermatophyta</taxon>
        <taxon>Magnoliopsida</taxon>
        <taxon>Liliopsida</taxon>
        <taxon>Zingiberales</taxon>
        <taxon>Zingiberaceae</taxon>
        <taxon>Zingiber</taxon>
    </lineage>
</organism>
<evidence type="ECO:0000256" key="6">
    <source>
        <dbReference type="SAM" id="MobiDB-lite"/>
    </source>
</evidence>
<dbReference type="GO" id="GO:0016567">
    <property type="term" value="P:protein ubiquitination"/>
    <property type="evidence" value="ECO:0007669"/>
    <property type="project" value="InterPro"/>
</dbReference>
<evidence type="ECO:0000256" key="4">
    <source>
        <dbReference type="ARBA" id="ARBA00022833"/>
    </source>
</evidence>
<dbReference type="Gene3D" id="3.30.40.10">
    <property type="entry name" value="Zinc/RING finger domain, C3HC4 (zinc finger)"/>
    <property type="match status" value="1"/>
</dbReference>
<keyword evidence="9" id="KW-1185">Reference proteome</keyword>
<dbReference type="SMART" id="SM01180">
    <property type="entry name" value="DWNN"/>
    <property type="match status" value="1"/>
</dbReference>
<feature type="compositionally biased region" description="Basic and acidic residues" evidence="6">
    <location>
        <begin position="848"/>
        <end position="882"/>
    </location>
</feature>
<keyword evidence="3" id="KW-0863">Zinc-finger</keyword>
<dbReference type="InterPro" id="IPR033489">
    <property type="entry name" value="RBBP6"/>
</dbReference>
<name>A0A8J5C544_ZINOF</name>
<keyword evidence="2" id="KW-0479">Metal-binding</keyword>
<dbReference type="AlphaFoldDB" id="A0A8J5C544"/>
<sequence>MQRPDASRHSGNIGHRHGRHSGQLPIGPAPAATKAAERKIEKKKVMAVYYKFKSAKDYDSIPIEGQFISVANLKERIFEMKLFGKGIDFDLMISNAQTDEEYVDEGAMIPKSTSVLVRRVPGRPRKPIVTQRDKPNVVEDKIEELPPSSSMLAGDSATNRYHEEYEWDEFGNDLYAIPEQNHSQISIPVVEVPTANNVDEESKIKALIDTPALDWNHSTQESYGSGRGHGRGFGGRGMGGCGFGRGMLERKTPPPGYVCHRCKVPGHFIQHCPTNGDPNYDIKRVKPPTGIPKSMLMATPDGSYSLPSGAVAVLKPNEAAFEKEIEGLPTTRPIGDLPPELRCQLCKEVMKDAVLTSKCCFRSFCDKCIRDYIMSKLMCICGATNILADDLLPNKTLRETINRILESATSSTENAGSLVHVQDMESAHPALPKVPSPSLSAASKDEANHPTMDQSSHMKDGEVASEIKTANNELISLDKKAAITPNVSEATPESLGKGQRSPESAPIVTEDLHEMQPVGGQAKKKNKKAQVPATVADMQWRGYQDLGAESFGMPLVASGYNPYWGGGMSLVVDASYVTPFGAMPFMGYPPGPFDVPFGAGMFPQDPFSAQSYMMPAAPRDLSELGMGMGQRPPGMNRKEIESRKADIRHKRGMDRLNEREREHSRGREPRRESSCINDASSMKPKHRSTPVPDRADRDRSEKSSSMDRHGLVREREPTRHSPPRRPRPCKRKVADHEQPSKAVTAAAAAEADWKQKAASVFSRISFPEPGEGKKRKASTSSDAAPRNGLKEVPAIHKSGSDGHRDEAKRARRTSSVSARRGSNGHDHVSTEEDYHFKRRPLSSSSSSARREATADVEQRTTRPSSRSRERESRERSGRDHGHYRAASKRRRER</sequence>
<dbReference type="Pfam" id="PF08783">
    <property type="entry name" value="DWNN"/>
    <property type="match status" value="1"/>
</dbReference>
<dbReference type="InterPro" id="IPR013083">
    <property type="entry name" value="Znf_RING/FYVE/PHD"/>
</dbReference>
<dbReference type="SUPFAM" id="SSF57850">
    <property type="entry name" value="RING/U-box"/>
    <property type="match status" value="1"/>
</dbReference>
<dbReference type="Pfam" id="PF13696">
    <property type="entry name" value="zf-CCHC_2"/>
    <property type="match status" value="1"/>
</dbReference>
<evidence type="ECO:0000313" key="8">
    <source>
        <dbReference type="EMBL" id="KAG6471348.1"/>
    </source>
</evidence>
<evidence type="ECO:0000256" key="3">
    <source>
        <dbReference type="ARBA" id="ARBA00022771"/>
    </source>
</evidence>
<dbReference type="GO" id="GO:0061630">
    <property type="term" value="F:ubiquitin protein ligase activity"/>
    <property type="evidence" value="ECO:0007669"/>
    <property type="project" value="InterPro"/>
</dbReference>
<dbReference type="GO" id="GO:0006397">
    <property type="term" value="P:mRNA processing"/>
    <property type="evidence" value="ECO:0007669"/>
    <property type="project" value="InterPro"/>
</dbReference>
<comment type="caution">
    <text evidence="8">The sequence shown here is derived from an EMBL/GenBank/DDBJ whole genome shotgun (WGS) entry which is preliminary data.</text>
</comment>
<evidence type="ECO:0000259" key="7">
    <source>
        <dbReference type="PROSITE" id="PS51282"/>
    </source>
</evidence>
<accession>A0A8J5C544</accession>
<feature type="compositionally biased region" description="Basic residues" evidence="6">
    <location>
        <begin position="883"/>
        <end position="893"/>
    </location>
</feature>
<feature type="region of interest" description="Disordered" evidence="6">
    <location>
        <begin position="427"/>
        <end position="461"/>
    </location>
</feature>
<evidence type="ECO:0000256" key="2">
    <source>
        <dbReference type="ARBA" id="ARBA00022723"/>
    </source>
</evidence>
<dbReference type="GO" id="GO:0005634">
    <property type="term" value="C:nucleus"/>
    <property type="evidence" value="ECO:0007669"/>
    <property type="project" value="UniProtKB-SubCell"/>
</dbReference>
<comment type="subcellular location">
    <subcellularLocation>
        <location evidence="1">Nucleus</location>
    </subcellularLocation>
</comment>
<keyword evidence="4" id="KW-0862">Zinc</keyword>
<dbReference type="Gene3D" id="4.10.60.10">
    <property type="entry name" value="Zinc finger, CCHC-type"/>
    <property type="match status" value="1"/>
</dbReference>
<feature type="compositionally biased region" description="Basic and acidic residues" evidence="6">
    <location>
        <begin position="823"/>
        <end position="835"/>
    </location>
</feature>
<gene>
    <name evidence="8" type="ORF">ZIOFF_068789</name>
</gene>
<dbReference type="GO" id="GO:0008270">
    <property type="term" value="F:zinc ion binding"/>
    <property type="evidence" value="ECO:0007669"/>
    <property type="project" value="UniProtKB-KW"/>
</dbReference>
<dbReference type="InterPro" id="IPR025829">
    <property type="entry name" value="Zn_knuckle_CX2CX3GHX4C"/>
</dbReference>
<reference evidence="8 9" key="1">
    <citation type="submission" date="2020-08" db="EMBL/GenBank/DDBJ databases">
        <title>Plant Genome Project.</title>
        <authorList>
            <person name="Zhang R.-G."/>
        </authorList>
    </citation>
    <scope>NUCLEOTIDE SEQUENCE [LARGE SCALE GENOMIC DNA]</scope>
    <source>
        <tissue evidence="8">Rhizome</tissue>
    </source>
</reference>